<feature type="compositionally biased region" description="Basic and acidic residues" evidence="1">
    <location>
        <begin position="94"/>
        <end position="112"/>
    </location>
</feature>
<keyword evidence="4" id="KW-1185">Reference proteome</keyword>
<organism evidence="3 4">
    <name type="scientific">Kibdelosporangium persicum</name>
    <dbReference type="NCBI Taxonomy" id="2698649"/>
    <lineage>
        <taxon>Bacteria</taxon>
        <taxon>Bacillati</taxon>
        <taxon>Actinomycetota</taxon>
        <taxon>Actinomycetes</taxon>
        <taxon>Pseudonocardiales</taxon>
        <taxon>Pseudonocardiaceae</taxon>
        <taxon>Kibdelosporangium</taxon>
    </lineage>
</organism>
<evidence type="ECO:0000256" key="1">
    <source>
        <dbReference type="SAM" id="MobiDB-lite"/>
    </source>
</evidence>
<gene>
    <name evidence="3" type="ORF">GC106_19460</name>
</gene>
<dbReference type="EMBL" id="JAAATY010000004">
    <property type="protein sequence ID" value="NRN64740.1"/>
    <property type="molecule type" value="Genomic_DNA"/>
</dbReference>
<name>A0ABX2F1K9_9PSEU</name>
<dbReference type="Proteomes" id="UP000763557">
    <property type="component" value="Unassembled WGS sequence"/>
</dbReference>
<comment type="caution">
    <text evidence="3">The sequence shown here is derived from an EMBL/GenBank/DDBJ whole genome shotgun (WGS) entry which is preliminary data.</text>
</comment>
<evidence type="ECO:0000259" key="2">
    <source>
        <dbReference type="Pfam" id="PF00934"/>
    </source>
</evidence>
<dbReference type="Pfam" id="PF00934">
    <property type="entry name" value="PE"/>
    <property type="match status" value="1"/>
</dbReference>
<dbReference type="InterPro" id="IPR000084">
    <property type="entry name" value="PE-PGRS_N"/>
</dbReference>
<reference evidence="3 4" key="1">
    <citation type="submission" date="2020-01" db="EMBL/GenBank/DDBJ databases">
        <title>Kibdelosporangium persica a novel Actinomycetes from a hot desert in Iran.</title>
        <authorList>
            <person name="Safaei N."/>
            <person name="Zaburannyi N."/>
            <person name="Mueller R."/>
            <person name="Wink J."/>
        </authorList>
    </citation>
    <scope>NUCLEOTIDE SEQUENCE [LARGE SCALE GENOMIC DNA]</scope>
    <source>
        <strain evidence="3 4">4NS15</strain>
    </source>
</reference>
<proteinExistence type="predicted"/>
<sequence>MAEDGFQFDPQVLPRLHTAFADALAMVDRQIELAKADLRVSAWAGDPVSVYAAEKFNARALDEQSSALQALLAYRGALDSLVAKLSTSAAQYRQTEDDKDATMRGEQWRTKR</sequence>
<evidence type="ECO:0000313" key="4">
    <source>
        <dbReference type="Proteomes" id="UP000763557"/>
    </source>
</evidence>
<feature type="region of interest" description="Disordered" evidence="1">
    <location>
        <begin position="89"/>
        <end position="112"/>
    </location>
</feature>
<dbReference type="Gene3D" id="1.10.287.850">
    <property type="entry name" value="HP0062-like domain"/>
    <property type="match status" value="1"/>
</dbReference>
<dbReference type="RefSeq" id="WP_173127389.1">
    <property type="nucleotide sequence ID" value="NZ_CBCSGW010000015.1"/>
</dbReference>
<evidence type="ECO:0000313" key="3">
    <source>
        <dbReference type="EMBL" id="NRN64740.1"/>
    </source>
</evidence>
<feature type="domain" description="PE" evidence="2">
    <location>
        <begin position="12"/>
        <end position="98"/>
    </location>
</feature>
<protein>
    <submittedName>
        <fullName evidence="3">Transcriptional regulator</fullName>
    </submittedName>
</protein>
<accession>A0ABX2F1K9</accession>